<dbReference type="CDD" id="cd04622">
    <property type="entry name" value="CBS_pair_HRP1_like"/>
    <property type="match status" value="1"/>
</dbReference>
<feature type="domain" description="CBS" evidence="3">
    <location>
        <begin position="71"/>
        <end position="131"/>
    </location>
</feature>
<protein>
    <submittedName>
        <fullName evidence="4">CBS domain-containing protein</fullName>
    </submittedName>
</protein>
<evidence type="ECO:0000256" key="1">
    <source>
        <dbReference type="ARBA" id="ARBA00023122"/>
    </source>
</evidence>
<dbReference type="PROSITE" id="PS51371">
    <property type="entry name" value="CBS"/>
    <property type="match status" value="2"/>
</dbReference>
<evidence type="ECO:0000259" key="3">
    <source>
        <dbReference type="PROSITE" id="PS51371"/>
    </source>
</evidence>
<evidence type="ECO:0000313" key="5">
    <source>
        <dbReference type="Proteomes" id="UP000544090"/>
    </source>
</evidence>
<sequence>MSVVREFMTTDCRCIGENQTLEEAARMMRDMDCGSLPICGDDGKLKGFITDRDIVVKCLAEGRDAREVKAMDLAQGKPHWIDADANIDDAIAMMEKYQIRRLPVITDHKLVGIISQGDIARNYSEQKVGELVEHVSAKKPMQMM</sequence>
<dbReference type="Pfam" id="PF00571">
    <property type="entry name" value="CBS"/>
    <property type="match status" value="2"/>
</dbReference>
<gene>
    <name evidence="4" type="ORF">HGG74_09745</name>
</gene>
<evidence type="ECO:0000313" key="4">
    <source>
        <dbReference type="EMBL" id="NKX54816.1"/>
    </source>
</evidence>
<dbReference type="AlphaFoldDB" id="A0A7X6HF33"/>
<dbReference type="Gene3D" id="3.10.580.10">
    <property type="entry name" value="CBS-domain"/>
    <property type="match status" value="1"/>
</dbReference>
<dbReference type="InterPro" id="IPR046342">
    <property type="entry name" value="CBS_dom_sf"/>
</dbReference>
<dbReference type="InterPro" id="IPR051257">
    <property type="entry name" value="Diverse_CBS-Domain"/>
</dbReference>
<dbReference type="SUPFAM" id="SSF54631">
    <property type="entry name" value="CBS-domain pair"/>
    <property type="match status" value="1"/>
</dbReference>
<dbReference type="PANTHER" id="PTHR43080:SF2">
    <property type="entry name" value="CBS DOMAIN-CONTAINING PROTEIN"/>
    <property type="match status" value="1"/>
</dbReference>
<dbReference type="SMART" id="SM00116">
    <property type="entry name" value="CBS"/>
    <property type="match status" value="2"/>
</dbReference>
<organism evidence="4 5">
    <name type="scientific">Arthrobacter mobilis</name>
    <dbReference type="NCBI Taxonomy" id="2724944"/>
    <lineage>
        <taxon>Bacteria</taxon>
        <taxon>Bacillati</taxon>
        <taxon>Actinomycetota</taxon>
        <taxon>Actinomycetes</taxon>
        <taxon>Micrococcales</taxon>
        <taxon>Micrococcaceae</taxon>
        <taxon>Arthrobacter</taxon>
    </lineage>
</organism>
<accession>A0A7X6HF33</accession>
<dbReference type="RefSeq" id="WP_168486154.1">
    <property type="nucleotide sequence ID" value="NZ_JAAZSQ010000007.1"/>
</dbReference>
<feature type="domain" description="CBS" evidence="3">
    <location>
        <begin position="8"/>
        <end position="65"/>
    </location>
</feature>
<keyword evidence="5" id="KW-1185">Reference proteome</keyword>
<evidence type="ECO:0000256" key="2">
    <source>
        <dbReference type="PROSITE-ProRule" id="PRU00703"/>
    </source>
</evidence>
<dbReference type="PANTHER" id="PTHR43080">
    <property type="entry name" value="CBS DOMAIN-CONTAINING PROTEIN CBSX3, MITOCHONDRIAL"/>
    <property type="match status" value="1"/>
</dbReference>
<comment type="caution">
    <text evidence="4">The sequence shown here is derived from an EMBL/GenBank/DDBJ whole genome shotgun (WGS) entry which is preliminary data.</text>
</comment>
<dbReference type="EMBL" id="JAAZSQ010000007">
    <property type="protein sequence ID" value="NKX54816.1"/>
    <property type="molecule type" value="Genomic_DNA"/>
</dbReference>
<reference evidence="4 5" key="1">
    <citation type="submission" date="2020-04" db="EMBL/GenBank/DDBJ databases">
        <title>Arthrobacter sp. nov.</title>
        <authorList>
            <person name="Liu S."/>
        </authorList>
    </citation>
    <scope>NUCLEOTIDE SEQUENCE [LARGE SCALE GENOMIC DNA]</scope>
    <source>
        <strain evidence="4 5">E918</strain>
    </source>
</reference>
<keyword evidence="1 2" id="KW-0129">CBS domain</keyword>
<dbReference type="Proteomes" id="UP000544090">
    <property type="component" value="Unassembled WGS sequence"/>
</dbReference>
<name>A0A7X6HF33_9MICC</name>
<dbReference type="InterPro" id="IPR000644">
    <property type="entry name" value="CBS_dom"/>
</dbReference>
<proteinExistence type="predicted"/>